<dbReference type="AlphaFoldDB" id="A0A224Y614"/>
<dbReference type="InterPro" id="IPR018497">
    <property type="entry name" value="Peptidase_M13_C"/>
</dbReference>
<feature type="signal peptide" evidence="8">
    <location>
        <begin position="1"/>
        <end position="16"/>
    </location>
</feature>
<dbReference type="Pfam" id="PF05649">
    <property type="entry name" value="Peptidase_M13_N"/>
    <property type="match status" value="1"/>
</dbReference>
<dbReference type="GO" id="GO:0046872">
    <property type="term" value="F:metal ion binding"/>
    <property type="evidence" value="ECO:0007669"/>
    <property type="project" value="UniProtKB-KW"/>
</dbReference>
<keyword evidence="4" id="KW-0479">Metal-binding</keyword>
<keyword evidence="7" id="KW-0482">Metalloprotease</keyword>
<dbReference type="Gene3D" id="3.40.390.10">
    <property type="entry name" value="Collagenase (Catalytic Domain)"/>
    <property type="match status" value="1"/>
</dbReference>
<dbReference type="InterPro" id="IPR024079">
    <property type="entry name" value="MetalloPept_cat_dom_sf"/>
</dbReference>
<reference evidence="11" key="1">
    <citation type="journal article" date="2017" name="Parasit. Vectors">
        <title>Sialotranscriptomics of Rhipicephalus zambeziensis reveals intricate expression profiles of secretory proteins and suggests tight temporal transcriptional regulation during blood-feeding.</title>
        <authorList>
            <person name="de Castro M.H."/>
            <person name="de Klerk D."/>
            <person name="Pienaar R."/>
            <person name="Rees D.J.G."/>
            <person name="Mans B.J."/>
        </authorList>
    </citation>
    <scope>NUCLEOTIDE SEQUENCE</scope>
    <source>
        <tissue evidence="11">Salivary glands</tissue>
    </source>
</reference>
<dbReference type="GO" id="GO:0016485">
    <property type="term" value="P:protein processing"/>
    <property type="evidence" value="ECO:0007669"/>
    <property type="project" value="TreeGrafter"/>
</dbReference>
<dbReference type="InterPro" id="IPR000718">
    <property type="entry name" value="Peptidase_M13"/>
</dbReference>
<dbReference type="PANTHER" id="PTHR11733:SF167">
    <property type="entry name" value="FI17812P1-RELATED"/>
    <property type="match status" value="1"/>
</dbReference>
<dbReference type="InterPro" id="IPR042089">
    <property type="entry name" value="Peptidase_M13_dom_2"/>
</dbReference>
<evidence type="ECO:0000256" key="6">
    <source>
        <dbReference type="ARBA" id="ARBA00022833"/>
    </source>
</evidence>
<proteinExistence type="inferred from homology"/>
<dbReference type="EMBL" id="GFPF01000999">
    <property type="protein sequence ID" value="MAA12145.1"/>
    <property type="molecule type" value="Transcribed_RNA"/>
</dbReference>
<comment type="cofactor">
    <cofactor evidence="1">
        <name>Zn(2+)</name>
        <dbReference type="ChEBI" id="CHEBI:29105"/>
    </cofactor>
</comment>
<dbReference type="PANTHER" id="PTHR11733">
    <property type="entry name" value="ZINC METALLOPROTEASE FAMILY M13 NEPRILYSIN-RELATED"/>
    <property type="match status" value="1"/>
</dbReference>
<feature type="chain" id="PRO_5013393353" evidence="8">
    <location>
        <begin position="17"/>
        <end position="734"/>
    </location>
</feature>
<evidence type="ECO:0000256" key="8">
    <source>
        <dbReference type="SAM" id="SignalP"/>
    </source>
</evidence>
<keyword evidence="5" id="KW-0378">Hydrolase</keyword>
<evidence type="ECO:0000256" key="2">
    <source>
        <dbReference type="ARBA" id="ARBA00007357"/>
    </source>
</evidence>
<keyword evidence="6" id="KW-0862">Zinc</keyword>
<keyword evidence="3" id="KW-0645">Protease</keyword>
<dbReference type="CDD" id="cd08662">
    <property type="entry name" value="M13"/>
    <property type="match status" value="1"/>
</dbReference>
<dbReference type="Pfam" id="PF01431">
    <property type="entry name" value="Peptidase_M13"/>
    <property type="match status" value="1"/>
</dbReference>
<feature type="domain" description="Peptidase M13 N-terminal" evidence="10">
    <location>
        <begin position="81"/>
        <end position="465"/>
    </location>
</feature>
<organism evidence="11">
    <name type="scientific">Rhipicephalus zambeziensis</name>
    <dbReference type="NCBI Taxonomy" id="60191"/>
    <lineage>
        <taxon>Eukaryota</taxon>
        <taxon>Metazoa</taxon>
        <taxon>Ecdysozoa</taxon>
        <taxon>Arthropoda</taxon>
        <taxon>Chelicerata</taxon>
        <taxon>Arachnida</taxon>
        <taxon>Acari</taxon>
        <taxon>Parasitiformes</taxon>
        <taxon>Ixodida</taxon>
        <taxon>Ixodoidea</taxon>
        <taxon>Ixodidae</taxon>
        <taxon>Rhipicephalinae</taxon>
        <taxon>Rhipicephalus</taxon>
        <taxon>Rhipicephalus</taxon>
    </lineage>
</organism>
<comment type="similarity">
    <text evidence="2">Belongs to the peptidase M13 family.</text>
</comment>
<sequence>MSLFLSSFYLFLSVSSLSVFVLLHARAIASHAGQSGARVLPAEQKLKKGTKRMSAPDVCTTPACVRRGADVKLNMDTSVDPCDNFYKFACGGWSSRKEVPEYASVYGTFQALSKHVMYNISHLMSRSYENPNRIVSSLYKGHTACMLGGNDVGRDNEDAWNKVLQKIGVEEWPNGPGDVTIPLWSKLIGDLMTTFNHKPVVYVDVKRNRVVNKNIIHIYPGSLPVKRAYLDSPYYKSHMLEVALKINSTLLEDQQLLLAVEQMVGFEKNLAEILAMPSNETELTFVSVMELENDVDLRQSMVDTFLILDNIFKSAQFEVSRNDSVLVREPAKVRLLLKACGQWEKHIVSNVLVWHALQTVGKDVIPSVQELNAAFKSQVRNATRTSSPQTMVCNTALANSAPSPYSMFYIRNFFNSASVPMVQEMVDFEQSLFYGEVQDSKWMDQETTTQAKEKLRKMKSVIGYPKWIANETKVSSYTPTAESIQEDQFVYYYVACAQLHMTNKLRSLHGTGDPEEGQSFNAAMVNAYYTRTDNKMVIPAGIIQNPFFDPGLPKYINYATLGYIILHEITHGFDSNGRKYDAKGGIFNWWSPKTEAKFHEKAQCFLDQYGNITDSVTHMKLPSKQTLAEDISDNAAARLSFLAFLKLKESEKHEMQVLPGLESYTPEQLHFISAAQPWCKKYDPDTKKFVIEEDVHSVSEQRVNIPFGNTPQFAKVFNCPTGSKMNFAKKCSVW</sequence>
<dbReference type="PRINTS" id="PR00786">
    <property type="entry name" value="NEPRILYSIN"/>
</dbReference>
<dbReference type="Gene3D" id="1.10.1380.10">
    <property type="entry name" value="Neutral endopeptidase , domain2"/>
    <property type="match status" value="1"/>
</dbReference>
<protein>
    <submittedName>
        <fullName evidence="11">Gluzincin</fullName>
    </submittedName>
</protein>
<evidence type="ECO:0000256" key="3">
    <source>
        <dbReference type="ARBA" id="ARBA00022670"/>
    </source>
</evidence>
<dbReference type="GO" id="GO:0004222">
    <property type="term" value="F:metalloendopeptidase activity"/>
    <property type="evidence" value="ECO:0007669"/>
    <property type="project" value="InterPro"/>
</dbReference>
<evidence type="ECO:0000256" key="5">
    <source>
        <dbReference type="ARBA" id="ARBA00022801"/>
    </source>
</evidence>
<dbReference type="SUPFAM" id="SSF55486">
    <property type="entry name" value="Metalloproteases ('zincins'), catalytic domain"/>
    <property type="match status" value="1"/>
</dbReference>
<dbReference type="PROSITE" id="PS51885">
    <property type="entry name" value="NEPRILYSIN"/>
    <property type="match status" value="1"/>
</dbReference>
<dbReference type="GO" id="GO:0005886">
    <property type="term" value="C:plasma membrane"/>
    <property type="evidence" value="ECO:0007669"/>
    <property type="project" value="TreeGrafter"/>
</dbReference>
<evidence type="ECO:0000256" key="4">
    <source>
        <dbReference type="ARBA" id="ARBA00022723"/>
    </source>
</evidence>
<evidence type="ECO:0000259" key="9">
    <source>
        <dbReference type="Pfam" id="PF01431"/>
    </source>
</evidence>
<evidence type="ECO:0000256" key="7">
    <source>
        <dbReference type="ARBA" id="ARBA00023049"/>
    </source>
</evidence>
<keyword evidence="8" id="KW-0732">Signal</keyword>
<evidence type="ECO:0000313" key="11">
    <source>
        <dbReference type="EMBL" id="MAA12145.1"/>
    </source>
</evidence>
<evidence type="ECO:0000259" key="10">
    <source>
        <dbReference type="Pfam" id="PF05649"/>
    </source>
</evidence>
<evidence type="ECO:0000256" key="1">
    <source>
        <dbReference type="ARBA" id="ARBA00001947"/>
    </source>
</evidence>
<feature type="domain" description="Peptidase M13 C-terminal" evidence="9">
    <location>
        <begin position="526"/>
        <end position="733"/>
    </location>
</feature>
<accession>A0A224Y614</accession>
<name>A0A224Y614_9ACAR</name>
<dbReference type="InterPro" id="IPR008753">
    <property type="entry name" value="Peptidase_M13_N"/>
</dbReference>